<dbReference type="Proteomes" id="UP001066276">
    <property type="component" value="Chromosome 5"/>
</dbReference>
<dbReference type="AlphaFoldDB" id="A0AAV7R7J2"/>
<gene>
    <name evidence="2" type="ORF">NDU88_001550</name>
</gene>
<name>A0AAV7R7J2_PLEWA</name>
<reference evidence="2" key="1">
    <citation type="journal article" date="2022" name="bioRxiv">
        <title>Sequencing and chromosome-scale assembly of the giantPleurodeles waltlgenome.</title>
        <authorList>
            <person name="Brown T."/>
            <person name="Elewa A."/>
            <person name="Iarovenko S."/>
            <person name="Subramanian E."/>
            <person name="Araus A.J."/>
            <person name="Petzold A."/>
            <person name="Susuki M."/>
            <person name="Suzuki K.-i.T."/>
            <person name="Hayashi T."/>
            <person name="Toyoda A."/>
            <person name="Oliveira C."/>
            <person name="Osipova E."/>
            <person name="Leigh N.D."/>
            <person name="Simon A."/>
            <person name="Yun M.H."/>
        </authorList>
    </citation>
    <scope>NUCLEOTIDE SEQUENCE</scope>
    <source>
        <strain evidence="2">20211129_DDA</strain>
        <tissue evidence="2">Liver</tissue>
    </source>
</reference>
<sequence length="107" mass="11913">MSSNCLTHLVQRLTSHGVVVCFQCDGVTHYDADQRGRLGNGDAYARCKASKSKRSSQRGRLGEGDASRTETHAAFRTSYHRSKALDQYAHFACFIMQVIVETKGLLF</sequence>
<evidence type="ECO:0000313" key="3">
    <source>
        <dbReference type="Proteomes" id="UP001066276"/>
    </source>
</evidence>
<feature type="region of interest" description="Disordered" evidence="1">
    <location>
        <begin position="49"/>
        <end position="72"/>
    </location>
</feature>
<evidence type="ECO:0000256" key="1">
    <source>
        <dbReference type="SAM" id="MobiDB-lite"/>
    </source>
</evidence>
<proteinExistence type="predicted"/>
<evidence type="ECO:0000313" key="2">
    <source>
        <dbReference type="EMBL" id="KAJ1148722.1"/>
    </source>
</evidence>
<organism evidence="2 3">
    <name type="scientific">Pleurodeles waltl</name>
    <name type="common">Iberian ribbed newt</name>
    <dbReference type="NCBI Taxonomy" id="8319"/>
    <lineage>
        <taxon>Eukaryota</taxon>
        <taxon>Metazoa</taxon>
        <taxon>Chordata</taxon>
        <taxon>Craniata</taxon>
        <taxon>Vertebrata</taxon>
        <taxon>Euteleostomi</taxon>
        <taxon>Amphibia</taxon>
        <taxon>Batrachia</taxon>
        <taxon>Caudata</taxon>
        <taxon>Salamandroidea</taxon>
        <taxon>Salamandridae</taxon>
        <taxon>Pleurodelinae</taxon>
        <taxon>Pleurodeles</taxon>
    </lineage>
</organism>
<protein>
    <submittedName>
        <fullName evidence="2">Uncharacterized protein</fullName>
    </submittedName>
</protein>
<feature type="compositionally biased region" description="Basic and acidic residues" evidence="1">
    <location>
        <begin position="60"/>
        <end position="72"/>
    </location>
</feature>
<accession>A0AAV7R7J2</accession>
<comment type="caution">
    <text evidence="2">The sequence shown here is derived from an EMBL/GenBank/DDBJ whole genome shotgun (WGS) entry which is preliminary data.</text>
</comment>
<keyword evidence="3" id="KW-1185">Reference proteome</keyword>
<dbReference type="EMBL" id="JANPWB010000009">
    <property type="protein sequence ID" value="KAJ1148722.1"/>
    <property type="molecule type" value="Genomic_DNA"/>
</dbReference>